<gene>
    <name evidence="2" type="ORF">HP467_10710</name>
</gene>
<proteinExistence type="predicted"/>
<dbReference type="AlphaFoldDB" id="A0A850DSL3"/>
<keyword evidence="1" id="KW-0812">Transmembrane</keyword>
<name>A0A850DSL3_9MICO</name>
<sequence>MSFRAAREGRAAVKILTDLTFSITVAGFLLASSSALFAATLDTPARPLGVLASGVAVGLSGIYVGTVARLRHARRHGDRAR</sequence>
<accession>A0A850DSL3</accession>
<evidence type="ECO:0000313" key="3">
    <source>
        <dbReference type="Proteomes" id="UP000539146"/>
    </source>
</evidence>
<evidence type="ECO:0000313" key="2">
    <source>
        <dbReference type="EMBL" id="NUU28576.1"/>
    </source>
</evidence>
<dbReference type="RefSeq" id="WP_175326188.1">
    <property type="nucleotide sequence ID" value="NZ_BAAAWP010000001.1"/>
</dbReference>
<keyword evidence="1" id="KW-1133">Transmembrane helix</keyword>
<dbReference type="EMBL" id="JABMCG010000107">
    <property type="protein sequence ID" value="NUU28576.1"/>
    <property type="molecule type" value="Genomic_DNA"/>
</dbReference>
<dbReference type="Proteomes" id="UP000539146">
    <property type="component" value="Unassembled WGS sequence"/>
</dbReference>
<reference evidence="2 3" key="1">
    <citation type="submission" date="2020-05" db="EMBL/GenBank/DDBJ databases">
        <title>Genome Sequencing of Type Strains.</title>
        <authorList>
            <person name="Lemaire J.F."/>
            <person name="Inderbitzin P."/>
            <person name="Gregorio O.A."/>
            <person name="Collins S.B."/>
            <person name="Wespe N."/>
            <person name="Knight-Connoni V."/>
        </authorList>
    </citation>
    <scope>NUCLEOTIDE SEQUENCE [LARGE SCALE GENOMIC DNA]</scope>
    <source>
        <strain evidence="2 3">DSM 20512</strain>
    </source>
</reference>
<feature type="transmembrane region" description="Helical" evidence="1">
    <location>
        <begin position="48"/>
        <end position="70"/>
    </location>
</feature>
<comment type="caution">
    <text evidence="2">The sequence shown here is derived from an EMBL/GenBank/DDBJ whole genome shotgun (WGS) entry which is preliminary data.</text>
</comment>
<keyword evidence="1" id="KW-0472">Membrane</keyword>
<organism evidence="2 3">
    <name type="scientific">Curtobacterium citreum</name>
    <dbReference type="NCBI Taxonomy" id="2036"/>
    <lineage>
        <taxon>Bacteria</taxon>
        <taxon>Bacillati</taxon>
        <taxon>Actinomycetota</taxon>
        <taxon>Actinomycetes</taxon>
        <taxon>Micrococcales</taxon>
        <taxon>Microbacteriaceae</taxon>
        <taxon>Curtobacterium</taxon>
    </lineage>
</organism>
<evidence type="ECO:0000256" key="1">
    <source>
        <dbReference type="SAM" id="Phobius"/>
    </source>
</evidence>
<protein>
    <submittedName>
        <fullName evidence="2">Uncharacterized protein</fullName>
    </submittedName>
</protein>